<keyword evidence="8" id="KW-1185">Reference proteome</keyword>
<dbReference type="InterPro" id="IPR002100">
    <property type="entry name" value="TF_MADSbox"/>
</dbReference>
<proteinExistence type="predicted"/>
<dbReference type="Pfam" id="PF00319">
    <property type="entry name" value="SRF-TF"/>
    <property type="match status" value="1"/>
</dbReference>
<accession>A0A2G9GL55</accession>
<evidence type="ECO:0000256" key="3">
    <source>
        <dbReference type="ARBA" id="ARBA00023125"/>
    </source>
</evidence>
<dbReference type="GO" id="GO:0003700">
    <property type="term" value="F:DNA-binding transcription factor activity"/>
    <property type="evidence" value="ECO:0007669"/>
    <property type="project" value="InterPro"/>
</dbReference>
<dbReference type="Gene3D" id="3.40.1810.10">
    <property type="entry name" value="Transcription factor, MADS-box"/>
    <property type="match status" value="1"/>
</dbReference>
<dbReference type="PROSITE" id="PS50066">
    <property type="entry name" value="MADS_BOX_2"/>
    <property type="match status" value="1"/>
</dbReference>
<evidence type="ECO:0000313" key="7">
    <source>
        <dbReference type="EMBL" id="PIN05942.1"/>
    </source>
</evidence>
<evidence type="ECO:0000259" key="6">
    <source>
        <dbReference type="PROSITE" id="PS50066"/>
    </source>
</evidence>
<gene>
    <name evidence="7" type="ORF">CDL12_21511</name>
</gene>
<evidence type="ECO:0000256" key="5">
    <source>
        <dbReference type="ARBA" id="ARBA00023242"/>
    </source>
</evidence>
<dbReference type="Proteomes" id="UP000231279">
    <property type="component" value="Unassembled WGS sequence"/>
</dbReference>
<name>A0A2G9GL55_9LAMI</name>
<comment type="subcellular location">
    <subcellularLocation>
        <location evidence="1">Nucleus</location>
    </subcellularLocation>
</comment>
<keyword evidence="3" id="KW-0238">DNA-binding</keyword>
<keyword evidence="2" id="KW-0805">Transcription regulation</keyword>
<evidence type="ECO:0000256" key="2">
    <source>
        <dbReference type="ARBA" id="ARBA00023015"/>
    </source>
</evidence>
<protein>
    <recommendedName>
        <fullName evidence="6">MADS-box domain-containing protein</fullName>
    </recommendedName>
</protein>
<keyword evidence="5" id="KW-0539">Nucleus</keyword>
<dbReference type="Pfam" id="PF01486">
    <property type="entry name" value="K-box"/>
    <property type="match status" value="1"/>
</dbReference>
<dbReference type="InterPro" id="IPR002487">
    <property type="entry name" value="TF_Kbox"/>
</dbReference>
<evidence type="ECO:0000256" key="4">
    <source>
        <dbReference type="ARBA" id="ARBA00023163"/>
    </source>
</evidence>
<evidence type="ECO:0000256" key="1">
    <source>
        <dbReference type="ARBA" id="ARBA00004123"/>
    </source>
</evidence>
<dbReference type="GO" id="GO:0003677">
    <property type="term" value="F:DNA binding"/>
    <property type="evidence" value="ECO:0007669"/>
    <property type="project" value="UniProtKB-KW"/>
</dbReference>
<dbReference type="OrthoDB" id="1898716at2759"/>
<dbReference type="AlphaFoldDB" id="A0A2G9GL55"/>
<dbReference type="PANTHER" id="PTHR48019">
    <property type="entry name" value="SERUM RESPONSE FACTOR HOMOLOG"/>
    <property type="match status" value="1"/>
</dbReference>
<comment type="caution">
    <text evidence="7">The sequence shown here is derived from an EMBL/GenBank/DDBJ whole genome shotgun (WGS) entry which is preliminary data.</text>
</comment>
<dbReference type="InterPro" id="IPR036879">
    <property type="entry name" value="TF_MADSbox_sf"/>
</dbReference>
<dbReference type="GO" id="GO:0005634">
    <property type="term" value="C:nucleus"/>
    <property type="evidence" value="ECO:0007669"/>
    <property type="project" value="UniProtKB-SubCell"/>
</dbReference>
<organism evidence="7 8">
    <name type="scientific">Handroanthus impetiginosus</name>
    <dbReference type="NCBI Taxonomy" id="429701"/>
    <lineage>
        <taxon>Eukaryota</taxon>
        <taxon>Viridiplantae</taxon>
        <taxon>Streptophyta</taxon>
        <taxon>Embryophyta</taxon>
        <taxon>Tracheophyta</taxon>
        <taxon>Spermatophyta</taxon>
        <taxon>Magnoliopsida</taxon>
        <taxon>eudicotyledons</taxon>
        <taxon>Gunneridae</taxon>
        <taxon>Pentapetalae</taxon>
        <taxon>asterids</taxon>
        <taxon>lamiids</taxon>
        <taxon>Lamiales</taxon>
        <taxon>Bignoniaceae</taxon>
        <taxon>Crescentiina</taxon>
        <taxon>Tabebuia alliance</taxon>
        <taxon>Handroanthus</taxon>
    </lineage>
</organism>
<reference evidence="8" key="1">
    <citation type="journal article" date="2018" name="Gigascience">
        <title>Genome assembly of the Pink Ipe (Handroanthus impetiginosus, Bignoniaceae), a highly valued, ecologically keystone Neotropical timber forest tree.</title>
        <authorList>
            <person name="Silva-Junior O.B."/>
            <person name="Grattapaglia D."/>
            <person name="Novaes E."/>
            <person name="Collevatti R.G."/>
        </authorList>
    </citation>
    <scope>NUCLEOTIDE SEQUENCE [LARGE SCALE GENOMIC DNA]</scope>
    <source>
        <strain evidence="8">cv. UFG-1</strain>
    </source>
</reference>
<keyword evidence="4" id="KW-0804">Transcription</keyword>
<dbReference type="GO" id="GO:0046983">
    <property type="term" value="F:protein dimerization activity"/>
    <property type="evidence" value="ECO:0007669"/>
    <property type="project" value="InterPro"/>
</dbReference>
<dbReference type="EMBL" id="NKXS01004567">
    <property type="protein sequence ID" value="PIN05942.1"/>
    <property type="molecule type" value="Genomic_DNA"/>
</dbReference>
<feature type="domain" description="MADS-box" evidence="6">
    <location>
        <begin position="1"/>
        <end position="54"/>
    </location>
</feature>
<sequence>MVRGKVEMERIENASSRQVAFSKRRNGLLKKAYEVSVLCDAEVALIIFSEKGRLQLQLLGHNLFTCSMEELQNIGEQLERSLENVRSIKVQLFKEEIEKLQRKLTAGIGSCSRSTECSEVVTELFIGSPTRRKLS</sequence>
<dbReference type="PRINTS" id="PR00404">
    <property type="entry name" value="MADSDOMAIN"/>
</dbReference>
<dbReference type="SMART" id="SM00432">
    <property type="entry name" value="MADS"/>
    <property type="match status" value="1"/>
</dbReference>
<evidence type="ECO:0000313" key="8">
    <source>
        <dbReference type="Proteomes" id="UP000231279"/>
    </source>
</evidence>
<dbReference type="InterPro" id="IPR050142">
    <property type="entry name" value="MADS-box/MEF2_TF"/>
</dbReference>
<dbReference type="SUPFAM" id="SSF55455">
    <property type="entry name" value="SRF-like"/>
    <property type="match status" value="1"/>
</dbReference>